<keyword evidence="4" id="KW-1185">Reference proteome</keyword>
<keyword evidence="1" id="KW-0472">Membrane</keyword>
<comment type="caution">
    <text evidence="3">The sequence shown here is derived from an EMBL/GenBank/DDBJ whole genome shotgun (WGS) entry which is preliminary data.</text>
</comment>
<reference evidence="2" key="2">
    <citation type="submission" date="2019-11" db="EMBL/GenBank/DDBJ databases">
        <title>Improved Assembly of Tolypothrix boutellei genome.</title>
        <authorList>
            <person name="Sarangi A.N."/>
            <person name="Mukherjee M."/>
            <person name="Ghosh S."/>
            <person name="Singh D."/>
            <person name="Das A."/>
            <person name="Kant S."/>
            <person name="Prusty A."/>
            <person name="Tripathy S."/>
        </authorList>
    </citation>
    <scope>NUCLEOTIDE SEQUENCE</scope>
    <source>
        <strain evidence="2">VB521301</strain>
    </source>
</reference>
<dbReference type="EMBL" id="JHEG04000001">
    <property type="protein sequence ID" value="KAF3884493.1"/>
    <property type="molecule type" value="Genomic_DNA"/>
</dbReference>
<protein>
    <submittedName>
        <fullName evidence="3">Uncharacterized protein</fullName>
    </submittedName>
</protein>
<gene>
    <name evidence="3" type="ORF">DA73_0225440</name>
    <name evidence="2" type="ORF">DA73_0400002670</name>
</gene>
<evidence type="ECO:0000256" key="1">
    <source>
        <dbReference type="SAM" id="Phobius"/>
    </source>
</evidence>
<organism evidence="3">
    <name type="scientific">Tolypothrix bouteillei VB521301</name>
    <dbReference type="NCBI Taxonomy" id="1479485"/>
    <lineage>
        <taxon>Bacteria</taxon>
        <taxon>Bacillati</taxon>
        <taxon>Cyanobacteriota</taxon>
        <taxon>Cyanophyceae</taxon>
        <taxon>Nostocales</taxon>
        <taxon>Tolypothrichaceae</taxon>
        <taxon>Tolypothrix</taxon>
    </lineage>
</organism>
<reference evidence="3" key="1">
    <citation type="journal article" date="2015" name="Genome Announc.">
        <title>Draft Genome Sequence of Tolypothrix boutellei Strain VB521301.</title>
        <authorList>
            <person name="Chandrababunaidu M.M."/>
            <person name="Singh D."/>
            <person name="Sen D."/>
            <person name="Bhan S."/>
            <person name="Das S."/>
            <person name="Gupta A."/>
            <person name="Adhikary S.P."/>
            <person name="Tripathy S."/>
        </authorList>
    </citation>
    <scope>NUCLEOTIDE SEQUENCE</scope>
    <source>
        <strain evidence="3">VB521301</strain>
    </source>
</reference>
<evidence type="ECO:0000313" key="2">
    <source>
        <dbReference type="EMBL" id="KAF3884493.1"/>
    </source>
</evidence>
<name>A0A0C1QW09_9CYAN</name>
<dbReference type="AlphaFoldDB" id="A0A0C1QW09"/>
<accession>A0A0C1QW09</accession>
<feature type="transmembrane region" description="Helical" evidence="1">
    <location>
        <begin position="118"/>
        <end position="140"/>
    </location>
</feature>
<keyword evidence="1" id="KW-1133">Transmembrane helix</keyword>
<dbReference type="Proteomes" id="UP000029738">
    <property type="component" value="Unassembled WGS sequence"/>
</dbReference>
<dbReference type="OrthoDB" id="560533at2"/>
<feature type="transmembrane region" description="Helical" evidence="1">
    <location>
        <begin position="84"/>
        <end position="106"/>
    </location>
</feature>
<proteinExistence type="predicted"/>
<evidence type="ECO:0000313" key="3">
    <source>
        <dbReference type="EMBL" id="KIE09674.1"/>
    </source>
</evidence>
<keyword evidence="1" id="KW-0812">Transmembrane</keyword>
<evidence type="ECO:0000313" key="4">
    <source>
        <dbReference type="Proteomes" id="UP000029738"/>
    </source>
</evidence>
<sequence>MPGSKILSTSFNYQGVYPCPVCRVGKISHMPLMEAMSCDFCQQIFVANVEQQQLKMPSRQPPLIWYWNGFNWTEAQIEGVEFGWGYVLAAVGFILLPTALIGIVAYNFPPNTEVPLSWVPYIWTILTFSFHLAIIVWLLIEVYQIPMRAYVRALQQRFLGRG</sequence>
<dbReference type="RefSeq" id="WP_038076195.1">
    <property type="nucleotide sequence ID" value="NZ_JHEG04000001.1"/>
</dbReference>
<dbReference type="EMBL" id="JHEG02000054">
    <property type="protein sequence ID" value="KIE09674.1"/>
    <property type="molecule type" value="Genomic_DNA"/>
</dbReference>
<dbReference type="STRING" id="1479485.DA73_0225440"/>